<keyword evidence="4 5" id="KW-0413">Isomerase</keyword>
<evidence type="ECO:0000256" key="1">
    <source>
        <dbReference type="ARBA" id="ARBA00000971"/>
    </source>
</evidence>
<evidence type="ECO:0000256" key="3">
    <source>
        <dbReference type="ARBA" id="ARBA00023110"/>
    </source>
</evidence>
<comment type="similarity">
    <text evidence="2 6">Belongs to the FKBP-type PPIase family.</text>
</comment>
<dbReference type="PANTHER" id="PTHR47861:SF4">
    <property type="entry name" value="FKBP-TYPE 16 KDA PEPTIDYL-PROLYL CIS-TRANS ISOMERASE"/>
    <property type="match status" value="1"/>
</dbReference>
<sequence length="153" mass="17191">MSESAPAGLRLNDQVTLHYRIRCLEQEVASTHETGPETFRLGQGEIDPRLELCLTGLRKGEHRLFQLAPWQAFGERHAELVQRLPRSDFPADMELAVDHLVDFELPNGETVQGRILALDADSVQLDFNHPLAGLPVEFEVEILDIVKGHPHAE</sequence>
<dbReference type="EMBL" id="SLZY01000001">
    <property type="protein sequence ID" value="TCS73997.1"/>
    <property type="molecule type" value="Genomic_DNA"/>
</dbReference>
<dbReference type="EC" id="5.2.1.8" evidence="6"/>
<feature type="domain" description="PPIase FKBP-type" evidence="7">
    <location>
        <begin position="12"/>
        <end position="98"/>
    </location>
</feature>
<dbReference type="RefSeq" id="WP_126459364.1">
    <property type="nucleotide sequence ID" value="NZ_AP018721.1"/>
</dbReference>
<keyword evidence="9" id="KW-1185">Reference proteome</keyword>
<dbReference type="GO" id="GO:0003755">
    <property type="term" value="F:peptidyl-prolyl cis-trans isomerase activity"/>
    <property type="evidence" value="ECO:0007669"/>
    <property type="project" value="UniProtKB-UniRule"/>
</dbReference>
<dbReference type="PROSITE" id="PS50059">
    <property type="entry name" value="FKBP_PPIASE"/>
    <property type="match status" value="1"/>
</dbReference>
<accession>A0A4V2UR49</accession>
<dbReference type="InterPro" id="IPR001179">
    <property type="entry name" value="PPIase_FKBP_dom"/>
</dbReference>
<gene>
    <name evidence="8" type="ORF">EDC61_101220</name>
</gene>
<evidence type="ECO:0000313" key="8">
    <source>
        <dbReference type="EMBL" id="TCS73997.1"/>
    </source>
</evidence>
<dbReference type="Proteomes" id="UP000295135">
    <property type="component" value="Unassembled WGS sequence"/>
</dbReference>
<proteinExistence type="inferred from homology"/>
<keyword evidence="3 5" id="KW-0697">Rotamase</keyword>
<dbReference type="Gene3D" id="3.10.50.40">
    <property type="match status" value="1"/>
</dbReference>
<evidence type="ECO:0000259" key="7">
    <source>
        <dbReference type="PROSITE" id="PS50059"/>
    </source>
</evidence>
<dbReference type="SUPFAM" id="SSF54534">
    <property type="entry name" value="FKBP-like"/>
    <property type="match status" value="1"/>
</dbReference>
<dbReference type="PANTHER" id="PTHR47861">
    <property type="entry name" value="FKBP-TYPE PEPTIDYL-PROLYL CIS-TRANS ISOMERASE SLYD"/>
    <property type="match status" value="1"/>
</dbReference>
<name>A0A4V2UR49_9PROT</name>
<dbReference type="OrthoDB" id="9808891at2"/>
<evidence type="ECO:0000256" key="2">
    <source>
        <dbReference type="ARBA" id="ARBA00006577"/>
    </source>
</evidence>
<evidence type="ECO:0000313" key="9">
    <source>
        <dbReference type="Proteomes" id="UP000295135"/>
    </source>
</evidence>
<organism evidence="8 9">
    <name type="scientific">Sulfuritortus calidifontis</name>
    <dbReference type="NCBI Taxonomy" id="1914471"/>
    <lineage>
        <taxon>Bacteria</taxon>
        <taxon>Pseudomonadati</taxon>
        <taxon>Pseudomonadota</taxon>
        <taxon>Betaproteobacteria</taxon>
        <taxon>Nitrosomonadales</taxon>
        <taxon>Thiobacillaceae</taxon>
        <taxon>Sulfuritortus</taxon>
    </lineage>
</organism>
<evidence type="ECO:0000256" key="4">
    <source>
        <dbReference type="ARBA" id="ARBA00023235"/>
    </source>
</evidence>
<evidence type="ECO:0000256" key="6">
    <source>
        <dbReference type="RuleBase" id="RU003915"/>
    </source>
</evidence>
<comment type="caution">
    <text evidence="8">The sequence shown here is derived from an EMBL/GenBank/DDBJ whole genome shotgun (WGS) entry which is preliminary data.</text>
</comment>
<comment type="catalytic activity">
    <reaction evidence="1 5 6">
        <text>[protein]-peptidylproline (omega=180) = [protein]-peptidylproline (omega=0)</text>
        <dbReference type="Rhea" id="RHEA:16237"/>
        <dbReference type="Rhea" id="RHEA-COMP:10747"/>
        <dbReference type="Rhea" id="RHEA-COMP:10748"/>
        <dbReference type="ChEBI" id="CHEBI:83833"/>
        <dbReference type="ChEBI" id="CHEBI:83834"/>
        <dbReference type="EC" id="5.2.1.8"/>
    </reaction>
</comment>
<dbReference type="AlphaFoldDB" id="A0A4V2UR49"/>
<protein>
    <recommendedName>
        <fullName evidence="6">Peptidyl-prolyl cis-trans isomerase</fullName>
        <ecNumber evidence="6">5.2.1.8</ecNumber>
    </recommendedName>
</protein>
<reference evidence="8 9" key="1">
    <citation type="submission" date="2019-03" db="EMBL/GenBank/DDBJ databases">
        <title>Genomic Encyclopedia of Type Strains, Phase IV (KMG-IV): sequencing the most valuable type-strain genomes for metagenomic binning, comparative biology and taxonomic classification.</title>
        <authorList>
            <person name="Goeker M."/>
        </authorList>
    </citation>
    <scope>NUCLEOTIDE SEQUENCE [LARGE SCALE GENOMIC DNA]</scope>
    <source>
        <strain evidence="8 9">DSM 103923</strain>
    </source>
</reference>
<evidence type="ECO:0000256" key="5">
    <source>
        <dbReference type="PROSITE-ProRule" id="PRU00277"/>
    </source>
</evidence>
<dbReference type="InterPro" id="IPR046357">
    <property type="entry name" value="PPIase_dom_sf"/>
</dbReference>
<dbReference type="Pfam" id="PF00254">
    <property type="entry name" value="FKBP_C"/>
    <property type="match status" value="1"/>
</dbReference>